<dbReference type="PANTHER" id="PTHR33220">
    <property type="entry name" value="BNAA09G04420D PROTEIN"/>
    <property type="match status" value="1"/>
</dbReference>
<proteinExistence type="predicted"/>
<reference evidence="1 2" key="1">
    <citation type="journal article" date="2013" name="Proc. Natl. Acad. Sci. U.S.A.">
        <title>Fine-scale variation in meiotic recombination in Mimulus inferred from population shotgun sequencing.</title>
        <authorList>
            <person name="Hellsten U."/>
            <person name="Wright K.M."/>
            <person name="Jenkins J."/>
            <person name="Shu S."/>
            <person name="Yuan Y."/>
            <person name="Wessler S.R."/>
            <person name="Schmutz J."/>
            <person name="Willis J.H."/>
            <person name="Rokhsar D.S."/>
        </authorList>
    </citation>
    <scope>NUCLEOTIDE SEQUENCE [LARGE SCALE GENOMIC DNA]</scope>
    <source>
        <strain evidence="2">cv. DUN x IM62</strain>
    </source>
</reference>
<organism evidence="1 2">
    <name type="scientific">Erythranthe guttata</name>
    <name type="common">Yellow monkey flower</name>
    <name type="synonym">Mimulus guttatus</name>
    <dbReference type="NCBI Taxonomy" id="4155"/>
    <lineage>
        <taxon>Eukaryota</taxon>
        <taxon>Viridiplantae</taxon>
        <taxon>Streptophyta</taxon>
        <taxon>Embryophyta</taxon>
        <taxon>Tracheophyta</taxon>
        <taxon>Spermatophyta</taxon>
        <taxon>Magnoliopsida</taxon>
        <taxon>eudicotyledons</taxon>
        <taxon>Gunneridae</taxon>
        <taxon>Pentapetalae</taxon>
        <taxon>asterids</taxon>
        <taxon>lamiids</taxon>
        <taxon>Lamiales</taxon>
        <taxon>Phrymaceae</taxon>
        <taxon>Erythranthe</taxon>
    </lineage>
</organism>
<accession>A0A022PZQ2</accession>
<dbReference type="EMBL" id="KI632253">
    <property type="protein sequence ID" value="EYU20934.1"/>
    <property type="molecule type" value="Genomic_DNA"/>
</dbReference>
<evidence type="ECO:0000313" key="2">
    <source>
        <dbReference type="Proteomes" id="UP000030748"/>
    </source>
</evidence>
<gene>
    <name evidence="1" type="ORF">MIMGU_mgv1a025719mg</name>
</gene>
<protein>
    <submittedName>
        <fullName evidence="1">Uncharacterized protein</fullName>
    </submittedName>
</protein>
<keyword evidence="2" id="KW-1185">Reference proteome</keyword>
<name>A0A022PZQ2_ERYGU</name>
<dbReference type="AlphaFoldDB" id="A0A022PZQ2"/>
<dbReference type="Proteomes" id="UP000030748">
    <property type="component" value="Unassembled WGS sequence"/>
</dbReference>
<dbReference type="PANTHER" id="PTHR33220:SF5">
    <property type="entry name" value="RRNA INTRON-ENCODED HOMING ENDONUCLEASE"/>
    <property type="match status" value="1"/>
</dbReference>
<evidence type="ECO:0000313" key="1">
    <source>
        <dbReference type="EMBL" id="EYU20934.1"/>
    </source>
</evidence>
<sequence>MQNPVNHRVLNASAPEALGRGHVCLGVTHCVAPPLAPSGRDRGADIGLPCARARLAQMRSLGDARHEQWWLILDSLAAVLDGIVRSGINNDPTAPIGAFDCDPRSGGITR</sequence>